<dbReference type="EMBL" id="NCXP01000006">
    <property type="protein sequence ID" value="OSC41670.1"/>
    <property type="molecule type" value="Genomic_DNA"/>
</dbReference>
<organism evidence="1 2">
    <name type="scientific">Mycobacterium decipiens</name>
    <dbReference type="NCBI Taxonomy" id="1430326"/>
    <lineage>
        <taxon>Bacteria</taxon>
        <taxon>Bacillati</taxon>
        <taxon>Actinomycetota</taxon>
        <taxon>Actinomycetes</taxon>
        <taxon>Mycobacteriales</taxon>
        <taxon>Mycobacteriaceae</taxon>
        <taxon>Mycobacterium</taxon>
    </lineage>
</organism>
<reference evidence="1 2" key="1">
    <citation type="submission" date="2017-04" db="EMBL/GenBank/DDBJ databases">
        <title>The new phylogeny of genus Mycobacterium.</title>
        <authorList>
            <person name="Tortoli E."/>
            <person name="Trovato A."/>
            <person name="Cirillo D.M."/>
        </authorList>
    </citation>
    <scope>NUCLEOTIDE SEQUENCE [LARGE SCALE GENOMIC DNA]</scope>
    <source>
        <strain evidence="1 2">TBL 1200985</strain>
    </source>
</reference>
<evidence type="ECO:0000313" key="2">
    <source>
        <dbReference type="Proteomes" id="UP000193247"/>
    </source>
</evidence>
<accession>A0A1X2LX70</accession>
<dbReference type="AlphaFoldDB" id="A0A1X2LX70"/>
<keyword evidence="2" id="KW-1185">Reference proteome</keyword>
<sequence>MPLVANAWPKVVAGVVDCLRILRSDTAIGGDEAFRDLVLARILEPTSKADSLHSVLTEHAVQPADCRTVTRRLAMVAKPSG</sequence>
<name>A0A1X2LX70_9MYCO</name>
<dbReference type="Proteomes" id="UP000193247">
    <property type="component" value="Unassembled WGS sequence"/>
</dbReference>
<proteinExistence type="predicted"/>
<gene>
    <name evidence="1" type="ORF">B8W66_08085</name>
</gene>
<protein>
    <submittedName>
        <fullName evidence="1">Uncharacterized protein</fullName>
    </submittedName>
</protein>
<comment type="caution">
    <text evidence="1">The sequence shown here is derived from an EMBL/GenBank/DDBJ whole genome shotgun (WGS) entry which is preliminary data.</text>
</comment>
<evidence type="ECO:0000313" key="1">
    <source>
        <dbReference type="EMBL" id="OSC41670.1"/>
    </source>
</evidence>